<evidence type="ECO:0000256" key="1">
    <source>
        <dbReference type="SAM" id="Coils"/>
    </source>
</evidence>
<protein>
    <submittedName>
        <fullName evidence="2">Uncharacterized protein</fullName>
    </submittedName>
</protein>
<dbReference type="RefSeq" id="WP_156515202.1">
    <property type="nucleotide sequence ID" value="NZ_CP015961.1"/>
</dbReference>
<gene>
    <name evidence="2" type="ORF">BJL86_0557</name>
</gene>
<keyword evidence="3" id="KW-1185">Reference proteome</keyword>
<dbReference type="EMBL" id="CP015961">
    <property type="protein sequence ID" value="ANI91360.1"/>
    <property type="molecule type" value="Genomic_DNA"/>
</dbReference>
<evidence type="ECO:0000313" key="2">
    <source>
        <dbReference type="EMBL" id="ANI91360.1"/>
    </source>
</evidence>
<dbReference type="STRING" id="499555.BJL86_0557"/>
<accession>A0A173LL78</accession>
<keyword evidence="1" id="KW-0175">Coiled coil</keyword>
<dbReference type="Proteomes" id="UP000186104">
    <property type="component" value="Chromosome"/>
</dbReference>
<evidence type="ECO:0000313" key="3">
    <source>
        <dbReference type="Proteomes" id="UP000186104"/>
    </source>
</evidence>
<name>A0A173LL78_9ACTN</name>
<organism evidence="2 3">
    <name type="scientific">Dietzia timorensis</name>
    <dbReference type="NCBI Taxonomy" id="499555"/>
    <lineage>
        <taxon>Bacteria</taxon>
        <taxon>Bacillati</taxon>
        <taxon>Actinomycetota</taxon>
        <taxon>Actinomycetes</taxon>
        <taxon>Mycobacteriales</taxon>
        <taxon>Dietziaceae</taxon>
        <taxon>Dietzia</taxon>
    </lineage>
</organism>
<sequence>MPESKRSEEKILRAMVELLAAPSEKTDKKPTKTDLATQANISRATLYRHRDLLDTWDRCVDRRGCGQDRARVKELEELLEKERESRELAEQLSEGLANAYVELFEQTKPTALSIERSRRSDGIGK</sequence>
<reference evidence="2 3" key="1">
    <citation type="submission" date="2016-06" db="EMBL/GenBank/DDBJ databases">
        <title>Complete genome sequence of a saline-alkali tolerant type strain Dietzia timorensis ID05-A0528T.</title>
        <authorList>
            <person name="Wu X."/>
        </authorList>
    </citation>
    <scope>NUCLEOTIDE SEQUENCE [LARGE SCALE GENOMIC DNA]</scope>
    <source>
        <strain evidence="2 3">ID05-A0528</strain>
    </source>
</reference>
<dbReference type="KEGG" id="dtm:BJL86_0557"/>
<proteinExistence type="predicted"/>
<dbReference type="AlphaFoldDB" id="A0A173LL78"/>
<feature type="coiled-coil region" evidence="1">
    <location>
        <begin position="65"/>
        <end position="95"/>
    </location>
</feature>